<organism evidence="8 9">
    <name type="scientific">Corynespora cassiicola Philippines</name>
    <dbReference type="NCBI Taxonomy" id="1448308"/>
    <lineage>
        <taxon>Eukaryota</taxon>
        <taxon>Fungi</taxon>
        <taxon>Dikarya</taxon>
        <taxon>Ascomycota</taxon>
        <taxon>Pezizomycotina</taxon>
        <taxon>Dothideomycetes</taxon>
        <taxon>Pleosporomycetidae</taxon>
        <taxon>Pleosporales</taxon>
        <taxon>Corynesporascaceae</taxon>
        <taxon>Corynespora</taxon>
    </lineage>
</organism>
<dbReference type="GO" id="GO:0015031">
    <property type="term" value="P:protein transport"/>
    <property type="evidence" value="ECO:0007669"/>
    <property type="project" value="UniProtKB-KW"/>
</dbReference>
<evidence type="ECO:0000256" key="2">
    <source>
        <dbReference type="ARBA" id="ARBA00021099"/>
    </source>
</evidence>
<evidence type="ECO:0000256" key="7">
    <source>
        <dbReference type="ARBA" id="ARBA00029833"/>
    </source>
</evidence>
<dbReference type="GO" id="GO:0061651">
    <property type="term" value="F:Atg12 conjugating enzyme activity"/>
    <property type="evidence" value="ECO:0007669"/>
    <property type="project" value="TreeGrafter"/>
</dbReference>
<dbReference type="Pfam" id="PF03987">
    <property type="entry name" value="Autophagy_act_C"/>
    <property type="match status" value="1"/>
</dbReference>
<dbReference type="STRING" id="1448308.A0A2T2NJL0"/>
<keyword evidence="9" id="KW-1185">Reference proteome</keyword>
<dbReference type="InterPro" id="IPR007135">
    <property type="entry name" value="Atg3/Atg10"/>
</dbReference>
<evidence type="ECO:0000256" key="6">
    <source>
        <dbReference type="ARBA" id="ARBA00023006"/>
    </source>
</evidence>
<reference evidence="8 9" key="1">
    <citation type="journal article" date="2018" name="Front. Microbiol.">
        <title>Genome-Wide Analysis of Corynespora cassiicola Leaf Fall Disease Putative Effectors.</title>
        <authorList>
            <person name="Lopez D."/>
            <person name="Ribeiro S."/>
            <person name="Label P."/>
            <person name="Fumanal B."/>
            <person name="Venisse J.S."/>
            <person name="Kohler A."/>
            <person name="de Oliveira R.R."/>
            <person name="Labutti K."/>
            <person name="Lipzen A."/>
            <person name="Lail K."/>
            <person name="Bauer D."/>
            <person name="Ohm R.A."/>
            <person name="Barry K.W."/>
            <person name="Spatafora J."/>
            <person name="Grigoriev I.V."/>
            <person name="Martin F.M."/>
            <person name="Pujade-Renaud V."/>
        </authorList>
    </citation>
    <scope>NUCLEOTIDE SEQUENCE [LARGE SCALE GENOMIC DNA]</scope>
    <source>
        <strain evidence="8 9">Philippines</strain>
    </source>
</reference>
<protein>
    <recommendedName>
        <fullName evidence="2">Ubiquitin-like-conjugating enzyme ATG10</fullName>
    </recommendedName>
    <alternativeName>
        <fullName evidence="7">Autophagy-related protein 10</fullName>
    </alternativeName>
</protein>
<dbReference type="GO" id="GO:0000422">
    <property type="term" value="P:autophagy of mitochondrion"/>
    <property type="evidence" value="ECO:0007669"/>
    <property type="project" value="TreeGrafter"/>
</dbReference>
<evidence type="ECO:0000256" key="1">
    <source>
        <dbReference type="ARBA" id="ARBA00005696"/>
    </source>
</evidence>
<dbReference type="EMBL" id="KZ678137">
    <property type="protein sequence ID" value="PSN65617.1"/>
    <property type="molecule type" value="Genomic_DNA"/>
</dbReference>
<comment type="similarity">
    <text evidence="1">Belongs to the ATG10 family.</text>
</comment>
<keyword evidence="4" id="KW-0833">Ubl conjugation pathway</keyword>
<keyword evidence="5" id="KW-0813">Transport</keyword>
<dbReference type="GO" id="GO:0005829">
    <property type="term" value="C:cytosol"/>
    <property type="evidence" value="ECO:0007669"/>
    <property type="project" value="TreeGrafter"/>
</dbReference>
<dbReference type="OrthoDB" id="4089664at2759"/>
<evidence type="ECO:0000256" key="5">
    <source>
        <dbReference type="ARBA" id="ARBA00022927"/>
    </source>
</evidence>
<dbReference type="GO" id="GO:0032446">
    <property type="term" value="P:protein modification by small protein conjugation"/>
    <property type="evidence" value="ECO:0007669"/>
    <property type="project" value="TreeGrafter"/>
</dbReference>
<evidence type="ECO:0000313" key="9">
    <source>
        <dbReference type="Proteomes" id="UP000240883"/>
    </source>
</evidence>
<keyword evidence="3" id="KW-0808">Transferase</keyword>
<name>A0A2T2NJL0_CORCC</name>
<accession>A0A2T2NJL0</accession>
<sequence length="215" mass="23719">MTSISDFPHLTTAEFQSACAPLHHAFSRTGDRQTAWISVELVEGYIPYLRITKPLNTPLTNDADAEDADLDFIDDDDDEEALRPPTPASRVSIVYDIILSPGYGVPVLYFHIQDPQFRFPPTMDTLYAHIMPAQFKTQAMNVGVMGGVTVTEHPALGKPVYFIHPCQTADLMREIVGETVITAEDYLVMWIGALGKCVGLDVPLEIAKVTAGERP</sequence>
<proteinExistence type="inferred from homology"/>
<dbReference type="GO" id="GO:0000045">
    <property type="term" value="P:autophagosome assembly"/>
    <property type="evidence" value="ECO:0007669"/>
    <property type="project" value="TreeGrafter"/>
</dbReference>
<evidence type="ECO:0000256" key="3">
    <source>
        <dbReference type="ARBA" id="ARBA00022679"/>
    </source>
</evidence>
<dbReference type="PANTHER" id="PTHR14957:SF1">
    <property type="entry name" value="UBIQUITIN-LIKE-CONJUGATING ENZYME ATG10"/>
    <property type="match status" value="1"/>
</dbReference>
<dbReference type="PANTHER" id="PTHR14957">
    <property type="entry name" value="UBIQUITIN-LIKE-CONJUGATING ENZYME ATG10"/>
    <property type="match status" value="1"/>
</dbReference>
<dbReference type="AlphaFoldDB" id="A0A2T2NJL0"/>
<gene>
    <name evidence="8" type="ORF">BS50DRAFT_63163</name>
</gene>
<dbReference type="Gene3D" id="3.30.1460.50">
    <property type="match status" value="1"/>
</dbReference>
<evidence type="ECO:0000313" key="8">
    <source>
        <dbReference type="EMBL" id="PSN65617.1"/>
    </source>
</evidence>
<keyword evidence="5" id="KW-0653">Protein transport</keyword>
<evidence type="ECO:0000256" key="4">
    <source>
        <dbReference type="ARBA" id="ARBA00022786"/>
    </source>
</evidence>
<dbReference type="Proteomes" id="UP000240883">
    <property type="component" value="Unassembled WGS sequence"/>
</dbReference>
<keyword evidence="6" id="KW-0072">Autophagy</keyword>